<evidence type="ECO:0000256" key="3">
    <source>
        <dbReference type="PROSITE-ProRule" id="PRU00354"/>
    </source>
</evidence>
<accession>A0A0K2UJ56</accession>
<evidence type="ECO:0000313" key="5">
    <source>
        <dbReference type="EMBL" id="CDW38334.1"/>
    </source>
</evidence>
<dbReference type="OMA" id="ICGKEDY"/>
<dbReference type="Gene3D" id="2.30.140.10">
    <property type="entry name" value="Spermidine synthase, tetramerisation domain"/>
    <property type="match status" value="1"/>
</dbReference>
<evidence type="ECO:0000256" key="1">
    <source>
        <dbReference type="ARBA" id="ARBA00007867"/>
    </source>
</evidence>
<dbReference type="PROSITE" id="PS51006">
    <property type="entry name" value="PABS_2"/>
    <property type="match status" value="1"/>
</dbReference>
<dbReference type="GO" id="GO:0016768">
    <property type="term" value="F:spermine synthase activity"/>
    <property type="evidence" value="ECO:0007669"/>
    <property type="project" value="InterPro"/>
</dbReference>
<dbReference type="InterPro" id="IPR030374">
    <property type="entry name" value="PABS"/>
</dbReference>
<feature type="domain" description="PABS" evidence="4">
    <location>
        <begin position="128"/>
        <end position="297"/>
    </location>
</feature>
<evidence type="ECO:0000256" key="2">
    <source>
        <dbReference type="ARBA" id="ARBA00022679"/>
    </source>
</evidence>
<dbReference type="AlphaFoldDB" id="A0A0K2UJ56"/>
<evidence type="ECO:0000259" key="4">
    <source>
        <dbReference type="PROSITE" id="PS51006"/>
    </source>
</evidence>
<dbReference type="EMBL" id="HACA01020973">
    <property type="protein sequence ID" value="CDW38334.1"/>
    <property type="molecule type" value="Transcribed_RNA"/>
</dbReference>
<protein>
    <submittedName>
        <fullName evidence="5">Spermine synthaselike [Megachile rotundata]</fullName>
    </submittedName>
</protein>
<dbReference type="OrthoDB" id="5953636at2759"/>
<dbReference type="PANTHER" id="PTHR46315:SF1">
    <property type="entry name" value="SPERMINE SYNTHASE"/>
    <property type="match status" value="1"/>
</dbReference>
<name>A0A0K2UJ56_LEPSM</name>
<keyword evidence="2 3" id="KW-0808">Transferase</keyword>
<reference evidence="5" key="1">
    <citation type="submission" date="2014-05" db="EMBL/GenBank/DDBJ databases">
        <authorList>
            <person name="Chronopoulou M."/>
        </authorList>
    </citation>
    <scope>NUCLEOTIDE SEQUENCE</scope>
    <source>
        <tissue evidence="5">Whole organism</tissue>
    </source>
</reference>
<dbReference type="Pfam" id="PF17284">
    <property type="entry name" value="Spermine_synt_N"/>
    <property type="match status" value="1"/>
</dbReference>
<dbReference type="PANTHER" id="PTHR46315">
    <property type="entry name" value="SPERMINE SYNTHASE"/>
    <property type="match status" value="1"/>
</dbReference>
<dbReference type="GO" id="GO:0006597">
    <property type="term" value="P:spermine biosynthetic process"/>
    <property type="evidence" value="ECO:0007669"/>
    <property type="project" value="InterPro"/>
</dbReference>
<dbReference type="InterPro" id="IPR015576">
    <property type="entry name" value="Spermine_synthase_animal"/>
</dbReference>
<dbReference type="Pfam" id="PF01564">
    <property type="entry name" value="Spermine_synth"/>
    <property type="match status" value="1"/>
</dbReference>
<dbReference type="InterPro" id="IPR001045">
    <property type="entry name" value="Spermi_synthase"/>
</dbReference>
<dbReference type="KEGG" id="lsm:121116743"/>
<dbReference type="RefSeq" id="XP_040566971.1">
    <property type="nucleotide sequence ID" value="XM_040711037.2"/>
</dbReference>
<organism evidence="5">
    <name type="scientific">Lepeophtheirus salmonis</name>
    <name type="common">Salmon louse</name>
    <name type="synonym">Caligus salmonis</name>
    <dbReference type="NCBI Taxonomy" id="72036"/>
    <lineage>
        <taxon>Eukaryota</taxon>
        <taxon>Metazoa</taxon>
        <taxon>Ecdysozoa</taxon>
        <taxon>Arthropoda</taxon>
        <taxon>Crustacea</taxon>
        <taxon>Multicrustacea</taxon>
        <taxon>Hexanauplia</taxon>
        <taxon>Copepoda</taxon>
        <taxon>Siphonostomatoida</taxon>
        <taxon>Caligidae</taxon>
        <taxon>Lepeophtheirus</taxon>
    </lineage>
</organism>
<sequence>MTVKTILLDFRLKKNLDQDVLDNKIISTFEEYFKISLFRVSHNILNNFSQIWIYSDKDSNSPFIISIKSWDNTQEKEISSILTMNIEYSSKRFTELLTCDVIELEKRLTECFPQGFCDKAKSFPVIERGLEFSDYLTTSDNRIVQYNYERVLFSQSSIYQDIMIVDTIDHGRMLLLDDLVNLAENDTSFYTQSLMFGNDFDGKDILILGGGDGGLLKEILDNYKPAFVTMIDIDELVIKAVKEHMPSVCGEYFNDMQGSNYEVIIGDAFQYMEERIKERKTYDFIFGDLTDTPVPSSSNMNEIGIDDKFKWDLICSALSKSIRLLKPAEGKYLTHCNGKSVPLALKTFENLVTQKFNCSYERKETFVPSFMEIWVFYEVSPSAS</sequence>
<comment type="similarity">
    <text evidence="1">Belongs to the spermidine/spermine synthase family.</text>
</comment>
<dbReference type="HAMAP" id="MF_00198">
    <property type="entry name" value="Spermidine_synth"/>
    <property type="match status" value="1"/>
</dbReference>
<dbReference type="InterPro" id="IPR030373">
    <property type="entry name" value="PABS_CS"/>
</dbReference>
<dbReference type="InterPro" id="IPR037163">
    <property type="entry name" value="Spermidine_synt_N_sf"/>
</dbReference>
<dbReference type="Gene3D" id="3.40.50.150">
    <property type="entry name" value="Vaccinia Virus protein VP39"/>
    <property type="match status" value="1"/>
</dbReference>
<proteinExistence type="inferred from homology"/>
<keyword evidence="3" id="KW-0620">Polyamine biosynthesis</keyword>
<dbReference type="InterPro" id="IPR029063">
    <property type="entry name" value="SAM-dependent_MTases_sf"/>
</dbReference>
<feature type="active site" description="Proton acceptor" evidence="3">
    <location>
        <position position="288"/>
    </location>
</feature>
<dbReference type="PROSITE" id="PS01330">
    <property type="entry name" value="PABS_1"/>
    <property type="match status" value="1"/>
</dbReference>
<dbReference type="InterPro" id="IPR035246">
    <property type="entry name" value="Spermidine_synt_N"/>
</dbReference>
<dbReference type="SUPFAM" id="SSF53335">
    <property type="entry name" value="S-adenosyl-L-methionine-dependent methyltransferases"/>
    <property type="match status" value="1"/>
</dbReference>
<dbReference type="GeneID" id="121116743"/>